<evidence type="ECO:0000313" key="3">
    <source>
        <dbReference type="Proteomes" id="UP001596353"/>
    </source>
</evidence>
<dbReference type="EMBL" id="JBHSWG010000001">
    <property type="protein sequence ID" value="MFC6758724.1"/>
    <property type="molecule type" value="Genomic_DNA"/>
</dbReference>
<name>A0ABW2AZI3_9RHOB</name>
<dbReference type="Proteomes" id="UP001596353">
    <property type="component" value="Unassembled WGS sequence"/>
</dbReference>
<keyword evidence="3" id="KW-1185">Reference proteome</keyword>
<evidence type="ECO:0000259" key="1">
    <source>
        <dbReference type="Pfam" id="PF07475"/>
    </source>
</evidence>
<dbReference type="InterPro" id="IPR027417">
    <property type="entry name" value="P-loop_NTPase"/>
</dbReference>
<dbReference type="SUPFAM" id="SSF53795">
    <property type="entry name" value="PEP carboxykinase-like"/>
    <property type="match status" value="1"/>
</dbReference>
<evidence type="ECO:0000313" key="2">
    <source>
        <dbReference type="EMBL" id="MFC6758724.1"/>
    </source>
</evidence>
<keyword evidence="2" id="KW-0808">Transferase</keyword>
<accession>A0ABW2AZI3</accession>
<dbReference type="Gene3D" id="3.40.50.300">
    <property type="entry name" value="P-loop containing nucleotide triphosphate hydrolases"/>
    <property type="match status" value="1"/>
</dbReference>
<keyword evidence="2" id="KW-0418">Kinase</keyword>
<organism evidence="2 3">
    <name type="scientific">Sulfitobacter porphyrae</name>
    <dbReference type="NCBI Taxonomy" id="1246864"/>
    <lineage>
        <taxon>Bacteria</taxon>
        <taxon>Pseudomonadati</taxon>
        <taxon>Pseudomonadota</taxon>
        <taxon>Alphaproteobacteria</taxon>
        <taxon>Rhodobacterales</taxon>
        <taxon>Roseobacteraceae</taxon>
        <taxon>Sulfitobacter</taxon>
    </lineage>
</organism>
<dbReference type="InterPro" id="IPR011104">
    <property type="entry name" value="Hpr_kin/Pase_C"/>
</dbReference>
<reference evidence="3" key="1">
    <citation type="journal article" date="2019" name="Int. J. Syst. Evol. Microbiol.">
        <title>The Global Catalogue of Microorganisms (GCM) 10K type strain sequencing project: providing services to taxonomists for standard genome sequencing and annotation.</title>
        <authorList>
            <consortium name="The Broad Institute Genomics Platform"/>
            <consortium name="The Broad Institute Genome Sequencing Center for Infectious Disease"/>
            <person name="Wu L."/>
            <person name="Ma J."/>
        </authorList>
    </citation>
    <scope>NUCLEOTIDE SEQUENCE [LARGE SCALE GENOMIC DNA]</scope>
    <source>
        <strain evidence="3">CCUG 66188</strain>
    </source>
</reference>
<sequence>MIIGPSGAGKSALALQLIALGATLVADDRTRVSRRGDGVVADVPESIAGMIEARGLGILRVPGAGPTPLALVVDLSRAEQDRLPLPGPIRCWGWIFPACTGSTARISPLPSCFICGAA</sequence>
<protein>
    <submittedName>
        <fullName evidence="2">HPr kinase/phosphorylase</fullName>
    </submittedName>
</protein>
<comment type="caution">
    <text evidence="2">The sequence shown here is derived from an EMBL/GenBank/DDBJ whole genome shotgun (WGS) entry which is preliminary data.</text>
</comment>
<proteinExistence type="predicted"/>
<dbReference type="GO" id="GO:0016301">
    <property type="term" value="F:kinase activity"/>
    <property type="evidence" value="ECO:0007669"/>
    <property type="project" value="UniProtKB-KW"/>
</dbReference>
<gene>
    <name evidence="2" type="ORF">ACFQFQ_03140</name>
</gene>
<dbReference type="Pfam" id="PF07475">
    <property type="entry name" value="Hpr_kinase_C"/>
    <property type="match status" value="1"/>
</dbReference>
<feature type="domain" description="HPr kinase/phosphorylase C-terminal" evidence="1">
    <location>
        <begin position="1"/>
        <end position="61"/>
    </location>
</feature>